<dbReference type="InterPro" id="IPR000182">
    <property type="entry name" value="GNAT_dom"/>
</dbReference>
<accession>A0A0H4I0P0</accession>
<dbReference type="SUPFAM" id="SSF55729">
    <property type="entry name" value="Acyl-CoA N-acyltransferases (Nat)"/>
    <property type="match status" value="1"/>
</dbReference>
<dbReference type="STRING" id="330734.ABA45_02350"/>
<keyword evidence="5" id="KW-0012">Acyltransferase</keyword>
<reference evidence="8 9" key="1">
    <citation type="submission" date="2015-05" db="EMBL/GenBank/DDBJ databases">
        <title>Complete genome of Marinobacter psychrophilus strain 20041T isolated from sea-ice of the Canadian Basin.</title>
        <authorList>
            <person name="Song L."/>
            <person name="Ren L."/>
            <person name="Yu Y."/>
            <person name="Wang X."/>
        </authorList>
    </citation>
    <scope>NUCLEOTIDE SEQUENCE [LARGE SCALE GENOMIC DNA]</scope>
    <source>
        <strain evidence="8 9">20041</strain>
    </source>
</reference>
<evidence type="ECO:0000259" key="7">
    <source>
        <dbReference type="Pfam" id="PF00583"/>
    </source>
</evidence>
<dbReference type="PANTHER" id="PTHR36449:SF1">
    <property type="entry name" value="ACETYLTRANSFERASE"/>
    <property type="match status" value="1"/>
</dbReference>
<feature type="domain" description="N-acetyltransferase" evidence="7">
    <location>
        <begin position="32"/>
        <end position="136"/>
    </location>
</feature>
<dbReference type="KEGG" id="mpq:ABA45_02350"/>
<dbReference type="RefSeq" id="WP_048384162.1">
    <property type="nucleotide sequence ID" value="NZ_CP011494.1"/>
</dbReference>
<comment type="catalytic activity">
    <reaction evidence="6">
        <text>glycyl-tRNA(Gly) + acetyl-CoA = N-acetylglycyl-tRNA(Gly) + CoA + H(+)</text>
        <dbReference type="Rhea" id="RHEA:81867"/>
        <dbReference type="Rhea" id="RHEA-COMP:9683"/>
        <dbReference type="Rhea" id="RHEA-COMP:19766"/>
        <dbReference type="ChEBI" id="CHEBI:15378"/>
        <dbReference type="ChEBI" id="CHEBI:57287"/>
        <dbReference type="ChEBI" id="CHEBI:57288"/>
        <dbReference type="ChEBI" id="CHEBI:78522"/>
        <dbReference type="ChEBI" id="CHEBI:232036"/>
    </reaction>
</comment>
<gene>
    <name evidence="8" type="ORF">ABA45_02350</name>
</gene>
<dbReference type="AlphaFoldDB" id="A0A0H4I0P0"/>
<dbReference type="Pfam" id="PF00583">
    <property type="entry name" value="Acetyltransf_1"/>
    <property type="match status" value="1"/>
</dbReference>
<comment type="similarity">
    <text evidence="1">Belongs to the acetyltransferase family. GNAT subfamily.</text>
</comment>
<dbReference type="Gene3D" id="3.40.630.30">
    <property type="match status" value="1"/>
</dbReference>
<evidence type="ECO:0000256" key="5">
    <source>
        <dbReference type="ARBA" id="ARBA00023315"/>
    </source>
</evidence>
<dbReference type="InterPro" id="IPR016181">
    <property type="entry name" value="Acyl_CoA_acyltransferase"/>
</dbReference>
<keyword evidence="2" id="KW-0678">Repressor</keyword>
<evidence type="ECO:0000256" key="1">
    <source>
        <dbReference type="ARBA" id="ARBA00009342"/>
    </source>
</evidence>
<evidence type="ECO:0000256" key="6">
    <source>
        <dbReference type="ARBA" id="ARBA00049880"/>
    </source>
</evidence>
<keyword evidence="3" id="KW-1277">Toxin-antitoxin system</keyword>
<dbReference type="EMBL" id="CP011494">
    <property type="protein sequence ID" value="AKO51398.1"/>
    <property type="molecule type" value="Genomic_DNA"/>
</dbReference>
<dbReference type="PATRIC" id="fig|330734.3.peg.530"/>
<organism evidence="8 9">
    <name type="scientific">Marinobacter psychrophilus</name>
    <dbReference type="NCBI Taxonomy" id="330734"/>
    <lineage>
        <taxon>Bacteria</taxon>
        <taxon>Pseudomonadati</taxon>
        <taxon>Pseudomonadota</taxon>
        <taxon>Gammaproteobacteria</taxon>
        <taxon>Pseudomonadales</taxon>
        <taxon>Marinobacteraceae</taxon>
        <taxon>Marinobacter</taxon>
    </lineage>
</organism>
<evidence type="ECO:0000256" key="2">
    <source>
        <dbReference type="ARBA" id="ARBA00022491"/>
    </source>
</evidence>
<dbReference type="PANTHER" id="PTHR36449">
    <property type="entry name" value="ACETYLTRANSFERASE-RELATED"/>
    <property type="match status" value="1"/>
</dbReference>
<dbReference type="CDD" id="cd04301">
    <property type="entry name" value="NAT_SF"/>
    <property type="match status" value="1"/>
</dbReference>
<sequence length="166" mass="18403">MKIETITKQHDRKNFDCGHEELNNYLRSTARQSDTKRSTRTWVLVDDDVPTAILGYITLVPSEQDFPEGSKAARTFGKNVPIYRLAKLAVDKNQSGNGFGHLLLTHAIHLAVAASESVGGTGVVVDCKNSDVVGFYMRYTEHFMPISDDGLTLWLPMTVCAKIVNC</sequence>
<keyword evidence="9" id="KW-1185">Reference proteome</keyword>
<evidence type="ECO:0000313" key="9">
    <source>
        <dbReference type="Proteomes" id="UP000036406"/>
    </source>
</evidence>
<evidence type="ECO:0000256" key="3">
    <source>
        <dbReference type="ARBA" id="ARBA00022649"/>
    </source>
</evidence>
<keyword evidence="4" id="KW-0808">Transferase</keyword>
<proteinExistence type="inferred from homology"/>
<protein>
    <recommendedName>
        <fullName evidence="7">N-acetyltransferase domain-containing protein</fullName>
    </recommendedName>
</protein>
<evidence type="ECO:0000256" key="4">
    <source>
        <dbReference type="ARBA" id="ARBA00022679"/>
    </source>
</evidence>
<dbReference type="GO" id="GO:0016747">
    <property type="term" value="F:acyltransferase activity, transferring groups other than amino-acyl groups"/>
    <property type="evidence" value="ECO:0007669"/>
    <property type="project" value="InterPro"/>
</dbReference>
<evidence type="ECO:0000313" key="8">
    <source>
        <dbReference type="EMBL" id="AKO51398.1"/>
    </source>
</evidence>
<name>A0A0H4I0P0_9GAMM</name>
<dbReference type="Proteomes" id="UP000036406">
    <property type="component" value="Chromosome"/>
</dbReference>